<keyword evidence="11 17" id="KW-0408">Iron</keyword>
<dbReference type="Pfam" id="PF02677">
    <property type="entry name" value="QueH"/>
    <property type="match status" value="1"/>
</dbReference>
<evidence type="ECO:0000256" key="9">
    <source>
        <dbReference type="ARBA" id="ARBA00022785"/>
    </source>
</evidence>
<feature type="binding site" evidence="17">
    <location>
        <position position="108"/>
    </location>
    <ligand>
        <name>[4Fe-4S] cluster</name>
        <dbReference type="ChEBI" id="CHEBI:49883"/>
    </ligand>
</feature>
<dbReference type="HAMAP" id="MF_02089">
    <property type="entry name" value="QueH"/>
    <property type="match status" value="1"/>
</dbReference>
<evidence type="ECO:0000256" key="13">
    <source>
        <dbReference type="ARBA" id="ARBA00023157"/>
    </source>
</evidence>
<comment type="function">
    <text evidence="1 17">Catalyzes the conversion of epoxyqueuosine (oQ) to queuosine (Q), which is a hypermodified base found in the wobble positions of tRNA(Asp), tRNA(Asn), tRNA(His) and tRNA(Tyr).</text>
</comment>
<evidence type="ECO:0000313" key="18">
    <source>
        <dbReference type="EMBL" id="MDM5147788.1"/>
    </source>
</evidence>
<keyword evidence="14 17" id="KW-0676">Redox-active center</keyword>
<dbReference type="EC" id="1.17.99.6" evidence="4 17"/>
<accession>A0ABT7QM40</accession>
<name>A0ABT7QM40_9GAMM</name>
<protein>
    <recommendedName>
        <fullName evidence="5 17">Epoxyqueuosine reductase QueH</fullName>
        <ecNumber evidence="4 17">1.17.99.6</ecNumber>
    </recommendedName>
    <alternativeName>
        <fullName evidence="15 17">Queuosine biosynthesis protein QueH</fullName>
    </alternativeName>
</protein>
<evidence type="ECO:0000256" key="7">
    <source>
        <dbReference type="ARBA" id="ARBA00022694"/>
    </source>
</evidence>
<dbReference type="InterPro" id="IPR003828">
    <property type="entry name" value="QueH"/>
</dbReference>
<comment type="similarity">
    <text evidence="3 17">Belongs to the QueH family.</text>
</comment>
<evidence type="ECO:0000256" key="8">
    <source>
        <dbReference type="ARBA" id="ARBA00022723"/>
    </source>
</evidence>
<keyword evidence="7 17" id="KW-0819">tRNA processing</keyword>
<evidence type="ECO:0000256" key="3">
    <source>
        <dbReference type="ARBA" id="ARBA00008207"/>
    </source>
</evidence>
<keyword evidence="8 17" id="KW-0479">Metal-binding</keyword>
<feature type="binding site" evidence="17">
    <location>
        <position position="30"/>
    </location>
    <ligand>
        <name>[4Fe-4S] cluster</name>
        <dbReference type="ChEBI" id="CHEBI:49883"/>
    </ligand>
</feature>
<keyword evidence="13 17" id="KW-1015">Disulfide bond</keyword>
<dbReference type="PANTHER" id="PTHR36701:SF1">
    <property type="entry name" value="EPOXYQUEUOSINE REDUCTASE QUEH"/>
    <property type="match status" value="1"/>
</dbReference>
<keyword evidence="10 17" id="KW-0560">Oxidoreductase</keyword>
<evidence type="ECO:0000313" key="19">
    <source>
        <dbReference type="Proteomes" id="UP001168167"/>
    </source>
</evidence>
<evidence type="ECO:0000256" key="14">
    <source>
        <dbReference type="ARBA" id="ARBA00023284"/>
    </source>
</evidence>
<comment type="caution">
    <text evidence="18">The sequence shown here is derived from an EMBL/GenBank/DDBJ whole genome shotgun (WGS) entry which is preliminary data.</text>
</comment>
<dbReference type="PANTHER" id="PTHR36701">
    <property type="entry name" value="EPOXYQUEUOSINE REDUCTASE QUEH"/>
    <property type="match status" value="1"/>
</dbReference>
<reference evidence="18" key="1">
    <citation type="submission" date="2022-08" db="EMBL/GenBank/DDBJ databases">
        <authorList>
            <person name="Dzunkova M."/>
            <person name="La Clair J."/>
            <person name="Tyml T."/>
            <person name="Doud D."/>
            <person name="Schulz F."/>
            <person name="Piquer S."/>
            <person name="Porcel Sanchis D."/>
            <person name="Osborn A."/>
            <person name="Robinson D."/>
            <person name="Louie K.B."/>
            <person name="Bowen B.P."/>
            <person name="Bowers R."/>
            <person name="Lee J."/>
            <person name="Arnau Llombart V."/>
            <person name="Diaz Villanueva W."/>
            <person name="Gosliner T."/>
            <person name="Northen T."/>
            <person name="Cheng J.-F."/>
            <person name="Burkart M.D."/>
            <person name="Woyke T."/>
        </authorList>
    </citation>
    <scope>NUCLEOTIDE SEQUENCE</scope>
    <source>
        <strain evidence="18">Df01</strain>
    </source>
</reference>
<keyword evidence="12 17" id="KW-0411">Iron-sulfur</keyword>
<gene>
    <name evidence="17" type="primary">queH</name>
    <name evidence="18" type="ORF">NQX30_05330</name>
</gene>
<comment type="catalytic activity">
    <reaction evidence="16 17">
        <text>epoxyqueuosine(34) in tRNA + AH2 = queuosine(34) in tRNA + A + H2O</text>
        <dbReference type="Rhea" id="RHEA:32159"/>
        <dbReference type="Rhea" id="RHEA-COMP:18571"/>
        <dbReference type="Rhea" id="RHEA-COMP:18582"/>
        <dbReference type="ChEBI" id="CHEBI:13193"/>
        <dbReference type="ChEBI" id="CHEBI:15377"/>
        <dbReference type="ChEBI" id="CHEBI:17499"/>
        <dbReference type="ChEBI" id="CHEBI:194431"/>
        <dbReference type="ChEBI" id="CHEBI:194443"/>
        <dbReference type="EC" id="1.17.99.6"/>
    </reaction>
</comment>
<evidence type="ECO:0000256" key="5">
    <source>
        <dbReference type="ARBA" id="ARBA00016895"/>
    </source>
</evidence>
<evidence type="ECO:0000256" key="15">
    <source>
        <dbReference type="ARBA" id="ARBA00031446"/>
    </source>
</evidence>
<reference evidence="18" key="2">
    <citation type="journal article" date="2023" name="Microbiome">
        <title>Synthase-selected sorting approach identifies a beta-lactone synthase in a nudibranch symbiotic bacterium.</title>
        <authorList>
            <person name="Dzunkova M."/>
            <person name="La Clair J.J."/>
            <person name="Tyml T."/>
            <person name="Doud D."/>
            <person name="Schulz F."/>
            <person name="Piquer-Esteban S."/>
            <person name="Porcel Sanchis D."/>
            <person name="Osborn A."/>
            <person name="Robinson D."/>
            <person name="Louie K.B."/>
            <person name="Bowen B.P."/>
            <person name="Bowers R.M."/>
            <person name="Lee J."/>
            <person name="Arnau V."/>
            <person name="Diaz-Villanueva W."/>
            <person name="Stepanauskas R."/>
            <person name="Gosliner T."/>
            <person name="Date S.V."/>
            <person name="Northen T.R."/>
            <person name="Cheng J.F."/>
            <person name="Burkart M.D."/>
            <person name="Woyke T."/>
        </authorList>
    </citation>
    <scope>NUCLEOTIDE SEQUENCE</scope>
    <source>
        <strain evidence="18">Df01</strain>
    </source>
</reference>
<keyword evidence="9 17" id="KW-0671">Queuosine biosynthesis</keyword>
<organism evidence="18 19">
    <name type="scientific">Candidatus Doriopsillibacter californiensis</name>
    <dbReference type="NCBI Taxonomy" id="2970740"/>
    <lineage>
        <taxon>Bacteria</taxon>
        <taxon>Pseudomonadati</taxon>
        <taxon>Pseudomonadota</taxon>
        <taxon>Gammaproteobacteria</taxon>
        <taxon>Candidatus Tethybacterales</taxon>
        <taxon>Candidatus Persebacteraceae</taxon>
        <taxon>Candidatus Doriopsillibacter</taxon>
    </lineage>
</organism>
<evidence type="ECO:0000256" key="10">
    <source>
        <dbReference type="ARBA" id="ARBA00023002"/>
    </source>
</evidence>
<evidence type="ECO:0000256" key="4">
    <source>
        <dbReference type="ARBA" id="ARBA00012622"/>
    </source>
</evidence>
<evidence type="ECO:0000256" key="2">
    <source>
        <dbReference type="ARBA" id="ARBA00004691"/>
    </source>
</evidence>
<feature type="disulfide bond" description="Redox-active" evidence="17">
    <location>
        <begin position="191"/>
        <end position="193"/>
    </location>
</feature>
<evidence type="ECO:0000256" key="1">
    <source>
        <dbReference type="ARBA" id="ARBA00002268"/>
    </source>
</evidence>
<evidence type="ECO:0000256" key="12">
    <source>
        <dbReference type="ARBA" id="ARBA00023014"/>
    </source>
</evidence>
<feature type="binding site" evidence="17">
    <location>
        <position position="29"/>
    </location>
    <ligand>
        <name>[4Fe-4S] cluster</name>
        <dbReference type="ChEBI" id="CHEBI:49883"/>
    </ligand>
</feature>
<evidence type="ECO:0000256" key="17">
    <source>
        <dbReference type="HAMAP-Rule" id="MF_02089"/>
    </source>
</evidence>
<keyword evidence="19" id="KW-1185">Reference proteome</keyword>
<feature type="binding site" evidence="17">
    <location>
        <position position="111"/>
    </location>
    <ligand>
        <name>[4Fe-4S] cluster</name>
        <dbReference type="ChEBI" id="CHEBI:49883"/>
    </ligand>
</feature>
<sequence length="225" mass="26522">MSHSLKLDNYERPVLHPPTGDRRLLLHSCCAPCAGEIIEALLASNILLTVFFYNPNIHPHAEYEIRKRENRRFCEQRNVPVIDADYDLDNWFVRVRGLENEPERGRRCTACFNMRFERTALYAAENDFSLISSTLGISRWKDMAQINGCGERAAARWEGMHYWTFNWRKHGGSQRMIELAKRENFYQQEYCGCVYSLRDTNSWRRQNNRPRVERGVKFYGYGGLL</sequence>
<dbReference type="Proteomes" id="UP001168167">
    <property type="component" value="Unassembled WGS sequence"/>
</dbReference>
<evidence type="ECO:0000256" key="16">
    <source>
        <dbReference type="ARBA" id="ARBA00047415"/>
    </source>
</evidence>
<evidence type="ECO:0000256" key="6">
    <source>
        <dbReference type="ARBA" id="ARBA00022485"/>
    </source>
</evidence>
<keyword evidence="6 17" id="KW-0004">4Fe-4S</keyword>
<proteinExistence type="inferred from homology"/>
<comment type="pathway">
    <text evidence="2 17">tRNA modification; tRNA-queuosine biosynthesis.</text>
</comment>
<dbReference type="EMBL" id="JANQAO010000003">
    <property type="protein sequence ID" value="MDM5147788.1"/>
    <property type="molecule type" value="Genomic_DNA"/>
</dbReference>
<evidence type="ECO:0000256" key="11">
    <source>
        <dbReference type="ARBA" id="ARBA00023004"/>
    </source>
</evidence>